<evidence type="ECO:0000313" key="1">
    <source>
        <dbReference type="EMBL" id="MBE1459950.1"/>
    </source>
</evidence>
<sequence>MSENFPAFSISPVPQPGPDTAPPELFRGIYGMPVFLTVPTGDLEASKEFWTSGLGFFDIFSMPGQVVHLRRWAFQDVLLVPGERPAEAPAVGITFSCVLNQIDPIVAACEKELPGCTSGPRQMPWNTVDVEVTTPENTRVTMTAARPFDPKSPEARFLREEMEIDVPEG</sequence>
<comment type="caution">
    <text evidence="1">The sequence shown here is derived from an EMBL/GenBank/DDBJ whole genome shotgun (WGS) entry which is preliminary data.</text>
</comment>
<dbReference type="Proteomes" id="UP000598217">
    <property type="component" value="Unassembled WGS sequence"/>
</dbReference>
<protein>
    <submittedName>
        <fullName evidence="1">Catechol 2,3-dioxygenase-like lactoylglutathione lyase family enzyme</fullName>
    </submittedName>
</protein>
<reference evidence="1 2" key="1">
    <citation type="submission" date="2020-10" db="EMBL/GenBank/DDBJ databases">
        <title>Sequencing the genomes of 1000 actinobacteria strains.</title>
        <authorList>
            <person name="Klenk H.-P."/>
        </authorList>
    </citation>
    <scope>NUCLEOTIDE SEQUENCE [LARGE SCALE GENOMIC DNA]</scope>
    <source>
        <strain evidence="1 2">DSM 45157</strain>
    </source>
</reference>
<accession>A0ABR9HLS1</accession>
<name>A0ABR9HLS1_9ACTN</name>
<dbReference type="EMBL" id="JADBDY010000001">
    <property type="protein sequence ID" value="MBE1459950.1"/>
    <property type="molecule type" value="Genomic_DNA"/>
</dbReference>
<dbReference type="SUPFAM" id="SSF54593">
    <property type="entry name" value="Glyoxalase/Bleomycin resistance protein/Dihydroxybiphenyl dioxygenase"/>
    <property type="match status" value="1"/>
</dbReference>
<evidence type="ECO:0000313" key="2">
    <source>
        <dbReference type="Proteomes" id="UP000598217"/>
    </source>
</evidence>
<keyword evidence="2" id="KW-1185">Reference proteome</keyword>
<dbReference type="InterPro" id="IPR029068">
    <property type="entry name" value="Glyas_Bleomycin-R_OHBP_Dase"/>
</dbReference>
<dbReference type="Gene3D" id="3.10.180.10">
    <property type="entry name" value="2,3-Dihydroxybiphenyl 1,2-Dioxygenase, domain 1"/>
    <property type="match status" value="1"/>
</dbReference>
<dbReference type="RefSeq" id="WP_191274119.1">
    <property type="nucleotide sequence ID" value="NZ_BMXJ01000007.1"/>
</dbReference>
<organism evidence="1 2">
    <name type="scientific">Nocardiopsis terrae</name>
    <dbReference type="NCBI Taxonomy" id="372655"/>
    <lineage>
        <taxon>Bacteria</taxon>
        <taxon>Bacillati</taxon>
        <taxon>Actinomycetota</taxon>
        <taxon>Actinomycetes</taxon>
        <taxon>Streptosporangiales</taxon>
        <taxon>Nocardiopsidaceae</taxon>
        <taxon>Nocardiopsis</taxon>
    </lineage>
</organism>
<proteinExistence type="predicted"/>
<gene>
    <name evidence="1" type="ORF">H4W79_004164</name>
</gene>